<dbReference type="GO" id="GO:0003677">
    <property type="term" value="F:DNA binding"/>
    <property type="evidence" value="ECO:0007669"/>
    <property type="project" value="InterPro"/>
</dbReference>
<dbReference type="InterPro" id="IPR007219">
    <property type="entry name" value="XnlR_reg_dom"/>
</dbReference>
<feature type="region of interest" description="Disordered" evidence="6">
    <location>
        <begin position="1"/>
        <end position="26"/>
    </location>
</feature>
<dbReference type="PANTHER" id="PTHR47338">
    <property type="entry name" value="ZN(II)2CYS6 TRANSCRIPTION FACTOR (EUROFUNG)-RELATED"/>
    <property type="match status" value="1"/>
</dbReference>
<dbReference type="GO" id="GO:0005634">
    <property type="term" value="C:nucleus"/>
    <property type="evidence" value="ECO:0007669"/>
    <property type="project" value="UniProtKB-SubCell"/>
</dbReference>
<dbReference type="EMBL" id="JAPDRK010000006">
    <property type="protein sequence ID" value="KAJ9611117.1"/>
    <property type="molecule type" value="Genomic_DNA"/>
</dbReference>
<feature type="domain" description="Xylanolytic transcriptional activator regulatory" evidence="7">
    <location>
        <begin position="264"/>
        <end position="342"/>
    </location>
</feature>
<dbReference type="SMART" id="SM00906">
    <property type="entry name" value="Fungal_trans"/>
    <property type="match status" value="1"/>
</dbReference>
<evidence type="ECO:0000256" key="4">
    <source>
        <dbReference type="ARBA" id="ARBA00023163"/>
    </source>
</evidence>
<dbReference type="GO" id="GO:0006351">
    <property type="term" value="P:DNA-templated transcription"/>
    <property type="evidence" value="ECO:0007669"/>
    <property type="project" value="InterPro"/>
</dbReference>
<dbReference type="GO" id="GO:0008270">
    <property type="term" value="F:zinc ion binding"/>
    <property type="evidence" value="ECO:0007669"/>
    <property type="project" value="InterPro"/>
</dbReference>
<name>A0AA39CJC5_9EURO</name>
<evidence type="ECO:0000256" key="6">
    <source>
        <dbReference type="SAM" id="MobiDB-lite"/>
    </source>
</evidence>
<feature type="region of interest" description="Disordered" evidence="6">
    <location>
        <begin position="586"/>
        <end position="608"/>
    </location>
</feature>
<evidence type="ECO:0000313" key="8">
    <source>
        <dbReference type="EMBL" id="KAJ9611117.1"/>
    </source>
</evidence>
<keyword evidence="4" id="KW-0804">Transcription</keyword>
<keyword evidence="2" id="KW-0479">Metal-binding</keyword>
<gene>
    <name evidence="8" type="ORF">H2200_004300</name>
</gene>
<evidence type="ECO:0000256" key="5">
    <source>
        <dbReference type="ARBA" id="ARBA00023242"/>
    </source>
</evidence>
<reference evidence="8" key="1">
    <citation type="submission" date="2022-10" db="EMBL/GenBank/DDBJ databases">
        <title>Culturing micro-colonial fungi from biological soil crusts in the Mojave desert and describing Neophaeococcomyces mojavensis, and introducing the new genera and species Taxawa tesnikishii.</title>
        <authorList>
            <person name="Kurbessoian T."/>
            <person name="Stajich J.E."/>
        </authorList>
    </citation>
    <scope>NUCLEOTIDE SEQUENCE</scope>
    <source>
        <strain evidence="8">TK_41</strain>
    </source>
</reference>
<evidence type="ECO:0000259" key="7">
    <source>
        <dbReference type="SMART" id="SM00906"/>
    </source>
</evidence>
<keyword evidence="9" id="KW-1185">Reference proteome</keyword>
<evidence type="ECO:0000256" key="3">
    <source>
        <dbReference type="ARBA" id="ARBA00023015"/>
    </source>
</evidence>
<keyword evidence="3" id="KW-0805">Transcription regulation</keyword>
<protein>
    <recommendedName>
        <fullName evidence="7">Xylanolytic transcriptional activator regulatory domain-containing protein</fullName>
    </recommendedName>
</protein>
<evidence type="ECO:0000256" key="2">
    <source>
        <dbReference type="ARBA" id="ARBA00022723"/>
    </source>
</evidence>
<dbReference type="AlphaFoldDB" id="A0AA39CJC5"/>
<comment type="subcellular location">
    <subcellularLocation>
        <location evidence="1">Nucleus</location>
    </subcellularLocation>
</comment>
<sequence length="608" mass="68522">MASPGVEVHWPPSSPKSTKTSPRNRQTQCLECRRTDSQCDGVRPVCSTCATELGLKRCWIRSARRRRQTNIGRSNDIGSLVIKRSDPAKDLRVDAVLFQDVSRRKNGSNSISGEGTFKCCSPSHDGLVEHSQRLKSATTRIPTSYATSMNLVHLFFEKIQPWMPIFHQSTLLKFCAQRLHTDEDALQDLNLQDQLLFLGIFAMSARYSPLDASISAFERSEQFGIQAKKTYDQARDEVEPNLTFLQGCILLAFYYYTSGLSAQGWVIVGVCIRLSYDLGLHEIDEEDEDEASQVDPTEIEERRRSWWLVWELDCFGSTVLQRPFAIDQRRWNVRLPMSDESWFAGRVEYCEVISWEPGEIWRALIGIGTHDERACFLVANVMLSLVIDRIQQKQGVSMEEKITIENDINCVMLALPPAFDLNAHPPMFDSTSFGRCNWIVGTHLLLAATTCLTTEIKVNNGSGQTDSPRLVSSQSTGLAHMLRLATIIRNWSPDYISLAHPFLAYALAPILGSEPASVRSAPPYPSFYNLATLVQRRFAEKWKVGDIAIDIAALREKTDSAQTRTNADTSGLDLTKRYPLYFSSFYKPQGSPSPKNQSFLQDSQFSTP</sequence>
<dbReference type="InterPro" id="IPR050815">
    <property type="entry name" value="TF_fung"/>
</dbReference>
<dbReference type="Proteomes" id="UP001172673">
    <property type="component" value="Unassembled WGS sequence"/>
</dbReference>
<organism evidence="8 9">
    <name type="scientific">Cladophialophora chaetospira</name>
    <dbReference type="NCBI Taxonomy" id="386627"/>
    <lineage>
        <taxon>Eukaryota</taxon>
        <taxon>Fungi</taxon>
        <taxon>Dikarya</taxon>
        <taxon>Ascomycota</taxon>
        <taxon>Pezizomycotina</taxon>
        <taxon>Eurotiomycetes</taxon>
        <taxon>Chaetothyriomycetidae</taxon>
        <taxon>Chaetothyriales</taxon>
        <taxon>Herpotrichiellaceae</taxon>
        <taxon>Cladophialophora</taxon>
    </lineage>
</organism>
<keyword evidence="5" id="KW-0539">Nucleus</keyword>
<dbReference type="Pfam" id="PF04082">
    <property type="entry name" value="Fungal_trans"/>
    <property type="match status" value="1"/>
</dbReference>
<evidence type="ECO:0000256" key="1">
    <source>
        <dbReference type="ARBA" id="ARBA00004123"/>
    </source>
</evidence>
<dbReference type="PANTHER" id="PTHR47338:SF5">
    <property type="entry name" value="ZN(II)2CYS6 TRANSCRIPTION FACTOR (EUROFUNG)"/>
    <property type="match status" value="1"/>
</dbReference>
<accession>A0AA39CJC5</accession>
<proteinExistence type="predicted"/>
<dbReference type="CDD" id="cd12148">
    <property type="entry name" value="fungal_TF_MHR"/>
    <property type="match status" value="1"/>
</dbReference>
<dbReference type="GO" id="GO:0000981">
    <property type="term" value="F:DNA-binding transcription factor activity, RNA polymerase II-specific"/>
    <property type="evidence" value="ECO:0007669"/>
    <property type="project" value="InterPro"/>
</dbReference>
<feature type="compositionally biased region" description="Polar residues" evidence="6">
    <location>
        <begin position="590"/>
        <end position="608"/>
    </location>
</feature>
<comment type="caution">
    <text evidence="8">The sequence shown here is derived from an EMBL/GenBank/DDBJ whole genome shotgun (WGS) entry which is preliminary data.</text>
</comment>
<evidence type="ECO:0000313" key="9">
    <source>
        <dbReference type="Proteomes" id="UP001172673"/>
    </source>
</evidence>